<protein>
    <submittedName>
        <fullName evidence="1">Uncharacterized protein</fullName>
    </submittedName>
</protein>
<evidence type="ECO:0000313" key="5">
    <source>
        <dbReference type="EMBL" id="CAF4486808.1"/>
    </source>
</evidence>
<gene>
    <name evidence="5" type="ORF">HFQ381_LOCUS26710</name>
    <name evidence="2" type="ORF">LUA448_LOCUS5432</name>
    <name evidence="1" type="ORF">TIS948_LOCUS14290</name>
    <name evidence="4" type="ORF">TSG867_LOCUS15184</name>
    <name evidence="3" type="ORF">UJA718_LOCUS6217</name>
</gene>
<evidence type="ECO:0000313" key="4">
    <source>
        <dbReference type="EMBL" id="CAF4429043.1"/>
    </source>
</evidence>
<dbReference type="Proteomes" id="UP000663862">
    <property type="component" value="Unassembled WGS sequence"/>
</dbReference>
<dbReference type="EMBL" id="CAJOBO010003268">
    <property type="protein sequence ID" value="CAF4486808.1"/>
    <property type="molecule type" value="Genomic_DNA"/>
</dbReference>
<dbReference type="Proteomes" id="UP000663825">
    <property type="component" value="Unassembled WGS sequence"/>
</dbReference>
<proteinExistence type="predicted"/>
<name>A0A817R0E2_9BILA</name>
<dbReference type="OrthoDB" id="10046322at2759"/>
<dbReference type="Proteomes" id="UP000663851">
    <property type="component" value="Unassembled WGS sequence"/>
</dbReference>
<evidence type="ECO:0000313" key="2">
    <source>
        <dbReference type="EMBL" id="CAF3261546.1"/>
    </source>
</evidence>
<dbReference type="EMBL" id="CAJNYD010000451">
    <property type="protein sequence ID" value="CAF3261546.1"/>
    <property type="molecule type" value="Genomic_DNA"/>
</dbReference>
<comment type="caution">
    <text evidence="1">The sequence shown here is derived from an EMBL/GenBank/DDBJ whole genome shotgun (WGS) entry which is preliminary data.</text>
</comment>
<evidence type="ECO:0000313" key="3">
    <source>
        <dbReference type="EMBL" id="CAF4195603.1"/>
    </source>
</evidence>
<dbReference type="AlphaFoldDB" id="A0A817R0E2"/>
<dbReference type="Proteomes" id="UP000663833">
    <property type="component" value="Unassembled WGS sequence"/>
</dbReference>
<evidence type="ECO:0000313" key="1">
    <source>
        <dbReference type="EMBL" id="CAF3234627.1"/>
    </source>
</evidence>
<accession>A0A817R0E2</accession>
<evidence type="ECO:0000313" key="7">
    <source>
        <dbReference type="Proteomes" id="UP000663873"/>
    </source>
</evidence>
<organism evidence="1 6">
    <name type="scientific">Rotaria socialis</name>
    <dbReference type="NCBI Taxonomy" id="392032"/>
    <lineage>
        <taxon>Eukaryota</taxon>
        <taxon>Metazoa</taxon>
        <taxon>Spiralia</taxon>
        <taxon>Gnathifera</taxon>
        <taxon>Rotifera</taxon>
        <taxon>Eurotatoria</taxon>
        <taxon>Bdelloidea</taxon>
        <taxon>Philodinida</taxon>
        <taxon>Philodinidae</taxon>
        <taxon>Rotaria</taxon>
    </lineage>
</organism>
<reference evidence="1" key="1">
    <citation type="submission" date="2021-02" db="EMBL/GenBank/DDBJ databases">
        <authorList>
            <person name="Nowell W R."/>
        </authorList>
    </citation>
    <scope>NUCLEOTIDE SEQUENCE</scope>
</reference>
<keyword evidence="7" id="KW-1185">Reference proteome</keyword>
<evidence type="ECO:0000313" key="6">
    <source>
        <dbReference type="Proteomes" id="UP000663825"/>
    </source>
</evidence>
<dbReference type="EMBL" id="CAJOBQ010000877">
    <property type="protein sequence ID" value="CAF4429043.1"/>
    <property type="molecule type" value="Genomic_DNA"/>
</dbReference>
<dbReference type="EMBL" id="CAJNXB010002326">
    <property type="protein sequence ID" value="CAF3234627.1"/>
    <property type="molecule type" value="Genomic_DNA"/>
</dbReference>
<dbReference type="EMBL" id="CAJOBP010000573">
    <property type="protein sequence ID" value="CAF4195603.1"/>
    <property type="molecule type" value="Genomic_DNA"/>
</dbReference>
<dbReference type="Proteomes" id="UP000663873">
    <property type="component" value="Unassembled WGS sequence"/>
</dbReference>
<sequence>MWMDLPNDRASTPIKNYSSFNGPRTSTPKMTTISKSLNHRSRKKKKEIQNNDYRLLFYGQQKKSIQKKKHSVIQIWFL</sequence>